<dbReference type="STRING" id="85968.GCA_900073015_00440"/>
<dbReference type="AlphaFoldDB" id="A0A2G5P8K6"/>
<feature type="domain" description="N-acetyltransferase" evidence="1">
    <location>
        <begin position="39"/>
        <end position="183"/>
    </location>
</feature>
<dbReference type="InterPro" id="IPR000182">
    <property type="entry name" value="GNAT_dom"/>
</dbReference>
<evidence type="ECO:0000313" key="2">
    <source>
        <dbReference type="EMBL" id="PIB74682.1"/>
    </source>
</evidence>
<dbReference type="FunFam" id="3.40.630.30:FF:000047">
    <property type="entry name" value="Acetyltransferase, GNAT family"/>
    <property type="match status" value="1"/>
</dbReference>
<evidence type="ECO:0000259" key="1">
    <source>
        <dbReference type="PROSITE" id="PS51186"/>
    </source>
</evidence>
<dbReference type="Gene3D" id="3.40.630.30">
    <property type="match status" value="1"/>
</dbReference>
<dbReference type="RefSeq" id="WP_090585423.1">
    <property type="nucleotide sequence ID" value="NZ_CP104302.1"/>
</dbReference>
<keyword evidence="2" id="KW-0808">Transferase</keyword>
<dbReference type="Proteomes" id="UP000230551">
    <property type="component" value="Unassembled WGS sequence"/>
</dbReference>
<gene>
    <name evidence="2" type="ORF">CQY22_012410</name>
</gene>
<dbReference type="SUPFAM" id="SSF55729">
    <property type="entry name" value="Acyl-CoA N-acyltransferases (Nat)"/>
    <property type="match status" value="1"/>
</dbReference>
<dbReference type="PANTHER" id="PTHR43441">
    <property type="entry name" value="RIBOSOMAL-PROTEIN-SERINE ACETYLTRANSFERASE"/>
    <property type="match status" value="1"/>
</dbReference>
<dbReference type="Pfam" id="PF13302">
    <property type="entry name" value="Acetyltransf_3"/>
    <property type="match status" value="1"/>
</dbReference>
<organism evidence="2 3">
    <name type="scientific">Mycolicibacterium brumae</name>
    <dbReference type="NCBI Taxonomy" id="85968"/>
    <lineage>
        <taxon>Bacteria</taxon>
        <taxon>Bacillati</taxon>
        <taxon>Actinomycetota</taxon>
        <taxon>Actinomycetes</taxon>
        <taxon>Mycobacteriales</taxon>
        <taxon>Mycobacteriaceae</taxon>
        <taxon>Mycolicibacterium</taxon>
    </lineage>
</organism>
<proteinExistence type="predicted"/>
<dbReference type="InterPro" id="IPR051908">
    <property type="entry name" value="Ribosomal_N-acetyltransferase"/>
</dbReference>
<dbReference type="PROSITE" id="PS51186">
    <property type="entry name" value="GNAT"/>
    <property type="match status" value="1"/>
</dbReference>
<dbReference type="GO" id="GO:1990189">
    <property type="term" value="F:protein N-terminal-serine acetyltransferase activity"/>
    <property type="evidence" value="ECO:0007669"/>
    <property type="project" value="TreeGrafter"/>
</dbReference>
<sequence>MNPASDLTDWSGVPFPQRAPLQGGYTRLEPLDPDRHVDALYQAASAEGAQERFRYLPDRPPVDRADLQDWIRRAVETSDPMFFAVIDRATGRAEGRQALMRIDTANGVAEIGNIMWGPAMTRTRIATEALYLFADHIFGLGYRRFEWKCDDLNVPSKRAAQRFGFAFEGVFRQDRVVKGLNRNTAWFSIIDSEWPRLREGYRRWLAPDNFDADGRQREKLSF</sequence>
<reference evidence="2 3" key="1">
    <citation type="journal article" date="2017" name="Infect. Genet. Evol.">
        <title>The new phylogeny of the genus Mycobacterium: The old and the news.</title>
        <authorList>
            <person name="Tortoli E."/>
            <person name="Fedrizzi T."/>
            <person name="Meehan C.J."/>
            <person name="Trovato A."/>
            <person name="Grottola A."/>
            <person name="Giacobazzi E."/>
            <person name="Serpini G.F."/>
            <person name="Tagliazucchi S."/>
            <person name="Fabio A."/>
            <person name="Bettua C."/>
            <person name="Bertorelli R."/>
            <person name="Frascaro F."/>
            <person name="De Sanctis V."/>
            <person name="Pecorari M."/>
            <person name="Jousson O."/>
            <person name="Segata N."/>
            <person name="Cirillo D.M."/>
        </authorList>
    </citation>
    <scope>NUCLEOTIDE SEQUENCE [LARGE SCALE GENOMIC DNA]</scope>
    <source>
        <strain evidence="2 3">CIP1034565</strain>
    </source>
</reference>
<evidence type="ECO:0000313" key="3">
    <source>
        <dbReference type="Proteomes" id="UP000230551"/>
    </source>
</evidence>
<protein>
    <submittedName>
        <fullName evidence="2">N-acetyltransferase</fullName>
    </submittedName>
</protein>
<accession>A0A2G5P8K6</accession>
<dbReference type="EMBL" id="PDCN02000015">
    <property type="protein sequence ID" value="PIB74682.1"/>
    <property type="molecule type" value="Genomic_DNA"/>
</dbReference>
<dbReference type="InterPro" id="IPR016181">
    <property type="entry name" value="Acyl_CoA_acyltransferase"/>
</dbReference>
<dbReference type="GO" id="GO:0008999">
    <property type="term" value="F:protein-N-terminal-alanine acetyltransferase activity"/>
    <property type="evidence" value="ECO:0007669"/>
    <property type="project" value="TreeGrafter"/>
</dbReference>
<dbReference type="PANTHER" id="PTHR43441:SF2">
    <property type="entry name" value="FAMILY ACETYLTRANSFERASE, PUTATIVE (AFU_ORTHOLOGUE AFUA_7G00850)-RELATED"/>
    <property type="match status" value="1"/>
</dbReference>
<comment type="caution">
    <text evidence="2">The sequence shown here is derived from an EMBL/GenBank/DDBJ whole genome shotgun (WGS) entry which is preliminary data.</text>
</comment>
<keyword evidence="3" id="KW-1185">Reference proteome</keyword>
<dbReference type="OrthoDB" id="9795199at2"/>
<name>A0A2G5P8K6_9MYCO</name>